<sequence length="295" mass="32843">MSPGKQSGARRVTSWQLVGAQLRHFRKRAGLTQAALAERLAVGEDTIASIEQGRRSLQLDLAVRLDELLDTGGVLQVAVEKIPREERYKALVQDFALYEQDAVSVHSYETQLVPGLLQTEAYARFVFGCNYPPVDEDVIEKRVAERLGRQKILERKPRPVLHFILEENILHTQLGVPEVIRDQLLHLRRCMDLPFVTIQIMPRDAPGHAGLGGPLLLLETSDHQQLAYVSGHLHARMHDEPADVSALTQRYGMLRSQALTVEESTRLLDALLAVLLGERSSAPPTPPPSTSATPR</sequence>
<feature type="domain" description="HTH cro/C1-type" evidence="1">
    <location>
        <begin position="22"/>
        <end position="75"/>
    </location>
</feature>
<accession>A0A7K3RW20</accession>
<organism evidence="2 3">
    <name type="scientific">Streptomyces parvus</name>
    <dbReference type="NCBI Taxonomy" id="66428"/>
    <lineage>
        <taxon>Bacteria</taxon>
        <taxon>Bacillati</taxon>
        <taxon>Actinomycetota</taxon>
        <taxon>Actinomycetes</taxon>
        <taxon>Kitasatosporales</taxon>
        <taxon>Streptomycetaceae</taxon>
        <taxon>Streptomyces</taxon>
    </lineage>
</organism>
<evidence type="ECO:0000313" key="2">
    <source>
        <dbReference type="EMBL" id="NEC19407.1"/>
    </source>
</evidence>
<dbReference type="PROSITE" id="PS50943">
    <property type="entry name" value="HTH_CROC1"/>
    <property type="match status" value="1"/>
</dbReference>
<dbReference type="Gene3D" id="1.10.260.40">
    <property type="entry name" value="lambda repressor-like DNA-binding domains"/>
    <property type="match status" value="1"/>
</dbReference>
<dbReference type="Proteomes" id="UP000469670">
    <property type="component" value="Unassembled WGS sequence"/>
</dbReference>
<dbReference type="InterPro" id="IPR043917">
    <property type="entry name" value="DUF5753"/>
</dbReference>
<gene>
    <name evidence="2" type="ORF">G3I50_14245</name>
</gene>
<evidence type="ECO:0000313" key="3">
    <source>
        <dbReference type="Proteomes" id="UP000469670"/>
    </source>
</evidence>
<proteinExistence type="predicted"/>
<dbReference type="SUPFAM" id="SSF47413">
    <property type="entry name" value="lambda repressor-like DNA-binding domains"/>
    <property type="match status" value="1"/>
</dbReference>
<protein>
    <submittedName>
        <fullName evidence="2">Helix-turn-helix domain-containing protein</fullName>
    </submittedName>
</protein>
<dbReference type="SMART" id="SM00530">
    <property type="entry name" value="HTH_XRE"/>
    <property type="match status" value="1"/>
</dbReference>
<dbReference type="RefSeq" id="WP_164202581.1">
    <property type="nucleotide sequence ID" value="NZ_JAAGMP010000648.1"/>
</dbReference>
<dbReference type="InterPro" id="IPR001387">
    <property type="entry name" value="Cro/C1-type_HTH"/>
</dbReference>
<dbReference type="EMBL" id="JAAGMP010000648">
    <property type="protein sequence ID" value="NEC19407.1"/>
    <property type="molecule type" value="Genomic_DNA"/>
</dbReference>
<dbReference type="InterPro" id="IPR010982">
    <property type="entry name" value="Lambda_DNA-bd_dom_sf"/>
</dbReference>
<comment type="caution">
    <text evidence="2">The sequence shown here is derived from an EMBL/GenBank/DDBJ whole genome shotgun (WGS) entry which is preliminary data.</text>
</comment>
<dbReference type="GO" id="GO:0003677">
    <property type="term" value="F:DNA binding"/>
    <property type="evidence" value="ECO:0007669"/>
    <property type="project" value="InterPro"/>
</dbReference>
<dbReference type="AlphaFoldDB" id="A0A7K3RW20"/>
<dbReference type="CDD" id="cd00093">
    <property type="entry name" value="HTH_XRE"/>
    <property type="match status" value="1"/>
</dbReference>
<dbReference type="Pfam" id="PF19054">
    <property type="entry name" value="DUF5753"/>
    <property type="match status" value="1"/>
</dbReference>
<reference evidence="2 3" key="1">
    <citation type="submission" date="2020-01" db="EMBL/GenBank/DDBJ databases">
        <title>Insect and environment-associated Actinomycetes.</title>
        <authorList>
            <person name="Currrie C."/>
            <person name="Chevrette M."/>
            <person name="Carlson C."/>
            <person name="Stubbendieck R."/>
            <person name="Wendt-Pienkowski E."/>
        </authorList>
    </citation>
    <scope>NUCLEOTIDE SEQUENCE [LARGE SCALE GENOMIC DNA]</scope>
    <source>
        <strain evidence="2 3">SID7590</strain>
    </source>
</reference>
<dbReference type="Pfam" id="PF13560">
    <property type="entry name" value="HTH_31"/>
    <property type="match status" value="1"/>
</dbReference>
<evidence type="ECO:0000259" key="1">
    <source>
        <dbReference type="PROSITE" id="PS50943"/>
    </source>
</evidence>
<name>A0A7K3RW20_9ACTN</name>